<evidence type="ECO:0000313" key="2">
    <source>
        <dbReference type="EMBL" id="CAH1522379.1"/>
    </source>
</evidence>
<accession>A0AAU9Q091</accession>
<evidence type="ECO:0000313" key="3">
    <source>
        <dbReference type="Proteomes" id="UP001295420"/>
    </source>
</evidence>
<organism evidence="2 3">
    <name type="scientific">Vibrio owensii</name>
    <dbReference type="NCBI Taxonomy" id="696485"/>
    <lineage>
        <taxon>Bacteria</taxon>
        <taxon>Pseudomonadati</taxon>
        <taxon>Pseudomonadota</taxon>
        <taxon>Gammaproteobacteria</taxon>
        <taxon>Vibrionales</taxon>
        <taxon>Vibrionaceae</taxon>
        <taxon>Vibrio</taxon>
    </lineage>
</organism>
<dbReference type="Proteomes" id="UP001295420">
    <property type="component" value="Unassembled WGS sequence"/>
</dbReference>
<gene>
    <name evidence="2" type="ORF">THF1D04_100147</name>
</gene>
<protein>
    <recommendedName>
        <fullName evidence="4">GlsB/YeaQ/YmgE family stress response membrane protein</fullName>
    </recommendedName>
</protein>
<keyword evidence="1" id="KW-1133">Transmembrane helix</keyword>
<comment type="caution">
    <text evidence="2">The sequence shown here is derived from an EMBL/GenBank/DDBJ whole genome shotgun (WGS) entry which is preliminary data.</text>
</comment>
<evidence type="ECO:0000256" key="1">
    <source>
        <dbReference type="SAM" id="Phobius"/>
    </source>
</evidence>
<name>A0AAU9Q091_9VIBR</name>
<feature type="transmembrane region" description="Helical" evidence="1">
    <location>
        <begin position="26"/>
        <end position="41"/>
    </location>
</feature>
<dbReference type="EMBL" id="CAKMTQ010000002">
    <property type="protein sequence ID" value="CAH1522379.1"/>
    <property type="molecule type" value="Genomic_DNA"/>
</dbReference>
<dbReference type="RefSeq" id="WP_409930273.1">
    <property type="nucleotide sequence ID" value="NZ_CAKMTQ010000002.1"/>
</dbReference>
<evidence type="ECO:0008006" key="4">
    <source>
        <dbReference type="Google" id="ProtNLM"/>
    </source>
</evidence>
<reference evidence="2" key="1">
    <citation type="submission" date="2022-01" db="EMBL/GenBank/DDBJ databases">
        <authorList>
            <person name="Lagorce A."/>
        </authorList>
    </citation>
    <scope>NUCLEOTIDE SEQUENCE</scope>
    <source>
        <strain evidence="2">Th15_F1_D04</strain>
    </source>
</reference>
<sequence length="47" mass="5057">MPLIPYLIAGAVGAWAGIKVTGGFDRIGLVFGLLLVCYILYKKGFKL</sequence>
<dbReference type="AlphaFoldDB" id="A0AAU9Q091"/>
<keyword evidence="1" id="KW-0812">Transmembrane</keyword>
<proteinExistence type="predicted"/>
<keyword evidence="1" id="KW-0472">Membrane</keyword>